<keyword evidence="1" id="KW-0472">Membrane</keyword>
<proteinExistence type="predicted"/>
<evidence type="ECO:0000313" key="3">
    <source>
        <dbReference type="Proteomes" id="UP001519271"/>
    </source>
</evidence>
<comment type="caution">
    <text evidence="2">The sequence shown here is derived from an EMBL/GenBank/DDBJ whole genome shotgun (WGS) entry which is preliminary data.</text>
</comment>
<keyword evidence="1" id="KW-0812">Transmembrane</keyword>
<dbReference type="Pfam" id="PF10694">
    <property type="entry name" value="DUF2500"/>
    <property type="match status" value="1"/>
</dbReference>
<evidence type="ECO:0008006" key="4">
    <source>
        <dbReference type="Google" id="ProtNLM"/>
    </source>
</evidence>
<keyword evidence="3" id="KW-1185">Reference proteome</keyword>
<dbReference type="RefSeq" id="WP_209458933.1">
    <property type="nucleotide sequence ID" value="NZ_JAGGKC010000007.1"/>
</dbReference>
<sequence length="138" mass="15309">MYDSPFNSGFGFFSIIPFIVALGFLIVGSMLILNIIRGIGEWSRNNNSPKQDERALVVAKRTNVSHHHHTNQNVPSSSTSTTYYATFELMSGVRQEFHVAGNVFGYLVEGDEGMLSFQGTRYLGFQRDIPGAQNPSTT</sequence>
<reference evidence="2 3" key="1">
    <citation type="submission" date="2021-03" db="EMBL/GenBank/DDBJ databases">
        <title>Genomic Encyclopedia of Type Strains, Phase IV (KMG-IV): sequencing the most valuable type-strain genomes for metagenomic binning, comparative biology and taxonomic classification.</title>
        <authorList>
            <person name="Goeker M."/>
        </authorList>
    </citation>
    <scope>NUCLEOTIDE SEQUENCE [LARGE SCALE GENOMIC DNA]</scope>
    <source>
        <strain evidence="2 3">DSM 6139</strain>
    </source>
</reference>
<organism evidence="2 3">
    <name type="scientific">Youngiibacter multivorans</name>
    <dbReference type="NCBI Taxonomy" id="937251"/>
    <lineage>
        <taxon>Bacteria</taxon>
        <taxon>Bacillati</taxon>
        <taxon>Bacillota</taxon>
        <taxon>Clostridia</taxon>
        <taxon>Eubacteriales</taxon>
        <taxon>Clostridiaceae</taxon>
        <taxon>Youngiibacter</taxon>
    </lineage>
</organism>
<evidence type="ECO:0000256" key="1">
    <source>
        <dbReference type="SAM" id="Phobius"/>
    </source>
</evidence>
<dbReference type="Proteomes" id="UP001519271">
    <property type="component" value="Unassembled WGS sequence"/>
</dbReference>
<dbReference type="EMBL" id="JAGGKC010000007">
    <property type="protein sequence ID" value="MBP1918706.1"/>
    <property type="molecule type" value="Genomic_DNA"/>
</dbReference>
<gene>
    <name evidence="2" type="ORF">J2Z34_001183</name>
</gene>
<dbReference type="InterPro" id="IPR019635">
    <property type="entry name" value="DUF2500"/>
</dbReference>
<protein>
    <recommendedName>
        <fullName evidence="4">DUF2500 domain-containing protein</fullName>
    </recommendedName>
</protein>
<keyword evidence="1" id="KW-1133">Transmembrane helix</keyword>
<accession>A0ABS4G2F7</accession>
<evidence type="ECO:0000313" key="2">
    <source>
        <dbReference type="EMBL" id="MBP1918706.1"/>
    </source>
</evidence>
<name>A0ABS4G2F7_9CLOT</name>
<dbReference type="Gene3D" id="2.40.50.660">
    <property type="match status" value="1"/>
</dbReference>
<feature type="transmembrane region" description="Helical" evidence="1">
    <location>
        <begin position="12"/>
        <end position="36"/>
    </location>
</feature>